<comment type="caution">
    <text evidence="5">The sequence shown here is derived from an EMBL/GenBank/DDBJ whole genome shotgun (WGS) entry which is preliminary data.</text>
</comment>
<dbReference type="Gene3D" id="1.10.238.10">
    <property type="entry name" value="EF-hand"/>
    <property type="match status" value="2"/>
</dbReference>
<gene>
    <name evidence="5" type="ORF">PGLA1383_LOCUS1588</name>
</gene>
<dbReference type="SMART" id="SM00054">
    <property type="entry name" value="EFh"/>
    <property type="match status" value="4"/>
</dbReference>
<evidence type="ECO:0000256" key="1">
    <source>
        <dbReference type="ARBA" id="ARBA00022723"/>
    </source>
</evidence>
<dbReference type="Proteomes" id="UP000654075">
    <property type="component" value="Unassembled WGS sequence"/>
</dbReference>
<dbReference type="GO" id="GO:0005509">
    <property type="term" value="F:calcium ion binding"/>
    <property type="evidence" value="ECO:0007669"/>
    <property type="project" value="InterPro"/>
</dbReference>
<dbReference type="InterPro" id="IPR002048">
    <property type="entry name" value="EF_hand_dom"/>
</dbReference>
<dbReference type="OrthoDB" id="343296at2759"/>
<keyword evidence="3" id="KW-0106">Calcium</keyword>
<keyword evidence="2" id="KW-0677">Repeat</keyword>
<dbReference type="PANTHER" id="PTHR34524:SF6">
    <property type="entry name" value="CALCYPHOSINE LIKE"/>
    <property type="match status" value="1"/>
</dbReference>
<evidence type="ECO:0000256" key="2">
    <source>
        <dbReference type="ARBA" id="ARBA00022737"/>
    </source>
</evidence>
<evidence type="ECO:0000256" key="3">
    <source>
        <dbReference type="ARBA" id="ARBA00022837"/>
    </source>
</evidence>
<dbReference type="InterPro" id="IPR011992">
    <property type="entry name" value="EF-hand-dom_pair"/>
</dbReference>
<evidence type="ECO:0000313" key="6">
    <source>
        <dbReference type="Proteomes" id="UP000654075"/>
    </source>
</evidence>
<sequence length="272" mass="29862">MGNVSAVGPDTKVTKDQAMSAVMEAFRGKQFGDQMSIKDIAAALSLQACEPEVEEPAKDAVNPLYRTSYQMMTDRKPLKSSATLAGSAGMVIGGHTPRAKGGPLISWNATISSGSLTRDMRMVKVRNMFEALGNDHSRDVTQEEFVAALATEEVDTKEAIALFREIDESRTGRLTMAKFDHYVAVLALSIVRDTFKRLDASKDRQVQKEEFVRYFLGNGLSKDQVMSLWQAIDPNGNGKVCFQEYRDWAKEALTTSSLDDISASLGLSAGRF</sequence>
<keyword evidence="6" id="KW-1185">Reference proteome</keyword>
<dbReference type="SUPFAM" id="SSF47473">
    <property type="entry name" value="EF-hand"/>
    <property type="match status" value="1"/>
</dbReference>
<dbReference type="AlphaFoldDB" id="A0A813D4X2"/>
<dbReference type="EMBL" id="CAJNNV010000431">
    <property type="protein sequence ID" value="CAE8582591.1"/>
    <property type="molecule type" value="Genomic_DNA"/>
</dbReference>
<keyword evidence="1" id="KW-0479">Metal-binding</keyword>
<accession>A0A813D4X2</accession>
<dbReference type="InterPro" id="IPR051581">
    <property type="entry name" value="Ca-bind"/>
</dbReference>
<feature type="domain" description="EF-hand" evidence="4">
    <location>
        <begin position="220"/>
        <end position="255"/>
    </location>
</feature>
<proteinExistence type="predicted"/>
<reference evidence="5" key="1">
    <citation type="submission" date="2021-02" db="EMBL/GenBank/DDBJ databases">
        <authorList>
            <person name="Dougan E. K."/>
            <person name="Rhodes N."/>
            <person name="Thang M."/>
            <person name="Chan C."/>
        </authorList>
    </citation>
    <scope>NUCLEOTIDE SEQUENCE</scope>
</reference>
<evidence type="ECO:0000313" key="5">
    <source>
        <dbReference type="EMBL" id="CAE8582591.1"/>
    </source>
</evidence>
<dbReference type="InterPro" id="IPR018247">
    <property type="entry name" value="EF_Hand_1_Ca_BS"/>
</dbReference>
<evidence type="ECO:0000259" key="4">
    <source>
        <dbReference type="PROSITE" id="PS50222"/>
    </source>
</evidence>
<dbReference type="PROSITE" id="PS00018">
    <property type="entry name" value="EF_HAND_1"/>
    <property type="match status" value="1"/>
</dbReference>
<dbReference type="PANTHER" id="PTHR34524">
    <property type="entry name" value="CALCYPHOSIN"/>
    <property type="match status" value="1"/>
</dbReference>
<dbReference type="CDD" id="cd00051">
    <property type="entry name" value="EFh"/>
    <property type="match status" value="1"/>
</dbReference>
<dbReference type="Pfam" id="PF13499">
    <property type="entry name" value="EF-hand_7"/>
    <property type="match status" value="1"/>
</dbReference>
<dbReference type="PROSITE" id="PS50222">
    <property type="entry name" value="EF_HAND_2"/>
    <property type="match status" value="1"/>
</dbReference>
<protein>
    <recommendedName>
        <fullName evidence="4">EF-hand domain-containing protein</fullName>
    </recommendedName>
</protein>
<organism evidence="5 6">
    <name type="scientific">Polarella glacialis</name>
    <name type="common">Dinoflagellate</name>
    <dbReference type="NCBI Taxonomy" id="89957"/>
    <lineage>
        <taxon>Eukaryota</taxon>
        <taxon>Sar</taxon>
        <taxon>Alveolata</taxon>
        <taxon>Dinophyceae</taxon>
        <taxon>Suessiales</taxon>
        <taxon>Suessiaceae</taxon>
        <taxon>Polarella</taxon>
    </lineage>
</organism>
<name>A0A813D4X2_POLGL</name>